<dbReference type="OrthoDB" id="9809404at2"/>
<dbReference type="CDD" id="cd02440">
    <property type="entry name" value="AdoMet_MTases"/>
    <property type="match status" value="1"/>
</dbReference>
<dbReference type="Proteomes" id="UP000030491">
    <property type="component" value="Unassembled WGS sequence"/>
</dbReference>
<dbReference type="Pfam" id="PF02926">
    <property type="entry name" value="THUMP"/>
    <property type="match status" value="1"/>
</dbReference>
<dbReference type="Gene3D" id="3.40.50.150">
    <property type="entry name" value="Vaccinia Virus protein VP39"/>
    <property type="match status" value="1"/>
</dbReference>
<sequence>MNVVASAPEGLEEYLAEEISNLGGSNINTFKRFINFECDYATFYRVHFYSRLAFRFYRKIASFICYDKQSLYAGVRDSFDWLDWLHHEKTFNVQVTGRTSSLIHTHFTALEVKNSITDLQRAVWNKRSNISLDHPDFIIHLHLNNNKAIISLQSSVESLHKRSYRPAVGNAPLKENLASGLIKMTQWNGKVPLIDIMCGSGTFLIEAVNQSLNVPINIDQVYLFENWLDFRKDIYLYEKNKAKHKIINYEKLPKIIGCEINKKVFEQAEVNKSLAGLENYIELINIDFLQLQLKFTPGIIICNPPYGKKLGNENELICLYEEIGSFLKKNFSGWEFWLLSGNPKLTKYLRMKSSLKIPVSNGGIDCRWIKYLIR</sequence>
<dbReference type="InterPro" id="IPR029063">
    <property type="entry name" value="SAM-dependent_MTases_sf"/>
</dbReference>
<dbReference type="Pfam" id="PF01170">
    <property type="entry name" value="UPF0020"/>
    <property type="match status" value="1"/>
</dbReference>
<dbReference type="InterPro" id="IPR004114">
    <property type="entry name" value="THUMP_dom"/>
</dbReference>
<dbReference type="AlphaFoldDB" id="A0A0A1ZPG7"/>
<dbReference type="SMART" id="SM00981">
    <property type="entry name" value="THUMP"/>
    <property type="match status" value="1"/>
</dbReference>
<dbReference type="RefSeq" id="WP_032514789.1">
    <property type="nucleotide sequence ID" value="NZ_JNAJ01000018.1"/>
</dbReference>
<dbReference type="GO" id="GO:0008990">
    <property type="term" value="F:rRNA (guanine-N2-)-methyltransferase activity"/>
    <property type="evidence" value="ECO:0007669"/>
    <property type="project" value="TreeGrafter"/>
</dbReference>
<keyword evidence="1 5" id="KW-0489">Methyltransferase</keyword>
<dbReference type="PROSITE" id="PS51165">
    <property type="entry name" value="THUMP"/>
    <property type="match status" value="1"/>
</dbReference>
<dbReference type="GO" id="GO:0070043">
    <property type="term" value="F:rRNA (guanine-N7-)-methyltransferase activity"/>
    <property type="evidence" value="ECO:0007669"/>
    <property type="project" value="TreeGrafter"/>
</dbReference>
<dbReference type="SUPFAM" id="SSF53335">
    <property type="entry name" value="S-adenosyl-L-methionine-dependent methyltransferases"/>
    <property type="match status" value="1"/>
</dbReference>
<dbReference type="InterPro" id="IPR002052">
    <property type="entry name" value="DNA_methylase_N6_adenine_CS"/>
</dbReference>
<name>A0A0A1ZPG7_PROMR</name>
<evidence type="ECO:0000313" key="5">
    <source>
        <dbReference type="EMBL" id="KGF90119.1"/>
    </source>
</evidence>
<dbReference type="PANTHER" id="PTHR47313">
    <property type="entry name" value="RIBOSOMAL RNA LARGE SUBUNIT METHYLTRANSFERASE K/L"/>
    <property type="match status" value="1"/>
</dbReference>
<dbReference type="GO" id="GO:0003723">
    <property type="term" value="F:RNA binding"/>
    <property type="evidence" value="ECO:0007669"/>
    <property type="project" value="UniProtKB-UniRule"/>
</dbReference>
<comment type="caution">
    <text evidence="5">The sequence shown here is derived from an EMBL/GenBank/DDBJ whole genome shotgun (WGS) entry which is preliminary data.</text>
</comment>
<evidence type="ECO:0000256" key="2">
    <source>
        <dbReference type="ARBA" id="ARBA00022679"/>
    </source>
</evidence>
<evidence type="ECO:0000259" key="4">
    <source>
        <dbReference type="PROSITE" id="PS51165"/>
    </source>
</evidence>
<dbReference type="Gene3D" id="3.30.2130.30">
    <property type="match status" value="1"/>
</dbReference>
<protein>
    <submittedName>
        <fullName evidence="5">Putative RNA methylase family UPF0020</fullName>
    </submittedName>
</protein>
<dbReference type="InterPro" id="IPR054170">
    <property type="entry name" value="RlmL_1st"/>
</dbReference>
<feature type="domain" description="THUMP" evidence="4">
    <location>
        <begin position="42"/>
        <end position="154"/>
    </location>
</feature>
<gene>
    <name evidence="5" type="ORF">EU93_1983</name>
</gene>
<reference evidence="6" key="1">
    <citation type="journal article" date="2014" name="Sci. Data">
        <title>Genomes of diverse isolates of the marine cyanobacterium Prochlorococcus.</title>
        <authorList>
            <person name="Biller S."/>
            <person name="Berube P."/>
            <person name="Thompson J."/>
            <person name="Kelly L."/>
            <person name="Roggensack S."/>
            <person name="Awad L."/>
            <person name="Roache-Johnson K."/>
            <person name="Ding H."/>
            <person name="Giovannoni S.J."/>
            <person name="Moore L.R."/>
            <person name="Chisholm S.W."/>
        </authorList>
    </citation>
    <scope>NUCLEOTIDE SEQUENCE [LARGE SCALE GENOMIC DNA]</scope>
</reference>
<evidence type="ECO:0000256" key="3">
    <source>
        <dbReference type="PROSITE-ProRule" id="PRU00529"/>
    </source>
</evidence>
<dbReference type="PANTHER" id="PTHR47313:SF1">
    <property type="entry name" value="RIBOSOMAL RNA LARGE SUBUNIT METHYLTRANSFERASE K_L"/>
    <property type="match status" value="1"/>
</dbReference>
<evidence type="ECO:0000256" key="1">
    <source>
        <dbReference type="ARBA" id="ARBA00022603"/>
    </source>
</evidence>
<organism evidence="5 6">
    <name type="scientific">Prochlorococcus marinus str. MIT 9116</name>
    <dbReference type="NCBI Taxonomy" id="167544"/>
    <lineage>
        <taxon>Bacteria</taxon>
        <taxon>Bacillati</taxon>
        <taxon>Cyanobacteriota</taxon>
        <taxon>Cyanophyceae</taxon>
        <taxon>Synechococcales</taxon>
        <taxon>Prochlorococcaceae</taxon>
        <taxon>Prochlorococcus</taxon>
    </lineage>
</organism>
<dbReference type="PROSITE" id="PS00092">
    <property type="entry name" value="N6_MTASE"/>
    <property type="match status" value="1"/>
</dbReference>
<keyword evidence="3" id="KW-0694">RNA-binding</keyword>
<keyword evidence="2" id="KW-0808">Transferase</keyword>
<dbReference type="CDD" id="cd11715">
    <property type="entry name" value="THUMP_AdoMetMT"/>
    <property type="match status" value="1"/>
</dbReference>
<dbReference type="InterPro" id="IPR000241">
    <property type="entry name" value="RlmKL-like_Mtase"/>
</dbReference>
<proteinExistence type="predicted"/>
<accession>A0A0A1ZPG7</accession>
<dbReference type="Pfam" id="PF22020">
    <property type="entry name" value="RlmL_1st"/>
    <property type="match status" value="1"/>
</dbReference>
<dbReference type="EMBL" id="JNAJ01000018">
    <property type="protein sequence ID" value="KGF90119.1"/>
    <property type="molecule type" value="Genomic_DNA"/>
</dbReference>
<evidence type="ECO:0000313" key="6">
    <source>
        <dbReference type="Proteomes" id="UP000030491"/>
    </source>
</evidence>